<keyword evidence="3" id="KW-1185">Reference proteome</keyword>
<comment type="subcellular location">
    <subcellularLocation>
        <location evidence="1">Cytoplasm</location>
    </subcellularLocation>
</comment>
<dbReference type="InterPro" id="IPR020053">
    <property type="entry name" value="Ribosome-bd_factorA_CS"/>
</dbReference>
<proteinExistence type="inferred from homology"/>
<dbReference type="EMBL" id="JAHLQL010000001">
    <property type="protein sequence ID" value="MBU5590650.1"/>
    <property type="molecule type" value="Genomic_DNA"/>
</dbReference>
<dbReference type="HAMAP" id="MF_00003">
    <property type="entry name" value="RbfA"/>
    <property type="match status" value="1"/>
</dbReference>
<comment type="function">
    <text evidence="1">One of several proteins that assist in the late maturation steps of the functional core of the 30S ribosomal subunit. Associates with free 30S ribosomal subunits (but not with 30S subunits that are part of 70S ribosomes or polysomes). Required for efficient processing of 16S rRNA. May interact with the 5'-terminal helix region of 16S rRNA.</text>
</comment>
<comment type="subunit">
    <text evidence="1">Monomer. Binds 30S ribosomal subunits, but not 50S ribosomal subunits or 70S ribosomes.</text>
</comment>
<dbReference type="PANTHER" id="PTHR33515:SF1">
    <property type="entry name" value="RIBOSOME-BINDING FACTOR A, CHLOROPLASTIC-RELATED"/>
    <property type="match status" value="1"/>
</dbReference>
<protein>
    <recommendedName>
        <fullName evidence="1">Ribosome-binding factor A</fullName>
    </recommendedName>
</protein>
<dbReference type="PROSITE" id="PS01319">
    <property type="entry name" value="RBFA"/>
    <property type="match status" value="1"/>
</dbReference>
<evidence type="ECO:0000256" key="1">
    <source>
        <dbReference type="HAMAP-Rule" id="MF_00003"/>
    </source>
</evidence>
<sequence length="118" mass="13737">MANYRNGRINEEVRKEVSDIIRNQLKDPRINAMVSVTDVKVTKDLRYAKVYVSIFGDDEQKKDTFNALKSSSGFIRKEVGSRVKLRYTPEIMIELDESIEQGMHIDSLLEKIKENRNE</sequence>
<organism evidence="2 3">
    <name type="scientific">Clostridium simiarum</name>
    <dbReference type="NCBI Taxonomy" id="2841506"/>
    <lineage>
        <taxon>Bacteria</taxon>
        <taxon>Bacillati</taxon>
        <taxon>Bacillota</taxon>
        <taxon>Clostridia</taxon>
        <taxon>Eubacteriales</taxon>
        <taxon>Clostridiaceae</taxon>
        <taxon>Clostridium</taxon>
    </lineage>
</organism>
<comment type="caution">
    <text evidence="2">The sequence shown here is derived from an EMBL/GenBank/DDBJ whole genome shotgun (WGS) entry which is preliminary data.</text>
</comment>
<gene>
    <name evidence="1 2" type="primary">rbfA</name>
    <name evidence="2" type="ORF">KQI89_02655</name>
</gene>
<evidence type="ECO:0000313" key="3">
    <source>
        <dbReference type="Proteomes" id="UP000736583"/>
    </source>
</evidence>
<dbReference type="RefSeq" id="WP_216455781.1">
    <property type="nucleotide sequence ID" value="NZ_JAHLQL010000001.1"/>
</dbReference>
<comment type="similarity">
    <text evidence="1">Belongs to the RbfA family.</text>
</comment>
<dbReference type="NCBIfam" id="TIGR00082">
    <property type="entry name" value="rbfA"/>
    <property type="match status" value="1"/>
</dbReference>
<dbReference type="InterPro" id="IPR000238">
    <property type="entry name" value="RbfA"/>
</dbReference>
<dbReference type="Proteomes" id="UP000736583">
    <property type="component" value="Unassembled WGS sequence"/>
</dbReference>
<dbReference type="Pfam" id="PF02033">
    <property type="entry name" value="RBFA"/>
    <property type="match status" value="1"/>
</dbReference>
<keyword evidence="1" id="KW-0963">Cytoplasm</keyword>
<dbReference type="PANTHER" id="PTHR33515">
    <property type="entry name" value="RIBOSOME-BINDING FACTOR A, CHLOROPLASTIC-RELATED"/>
    <property type="match status" value="1"/>
</dbReference>
<keyword evidence="1" id="KW-0690">Ribosome biogenesis</keyword>
<reference evidence="2 3" key="1">
    <citation type="submission" date="2021-06" db="EMBL/GenBank/DDBJ databases">
        <authorList>
            <person name="Sun Q."/>
            <person name="Li D."/>
        </authorList>
    </citation>
    <scope>NUCLEOTIDE SEQUENCE [LARGE SCALE GENOMIC DNA]</scope>
    <source>
        <strain evidence="2 3">MSJ-4</strain>
    </source>
</reference>
<accession>A0ABS6EWZ8</accession>
<evidence type="ECO:0000313" key="2">
    <source>
        <dbReference type="EMBL" id="MBU5590650.1"/>
    </source>
</evidence>
<name>A0ABS6EWZ8_9CLOT</name>